<evidence type="ECO:0000313" key="8">
    <source>
        <dbReference type="EMBL" id="PRX48539.1"/>
    </source>
</evidence>
<dbReference type="OrthoDB" id="5500002at2"/>
<dbReference type="RefSeq" id="WP_106178613.1">
    <property type="nucleotide sequence ID" value="NZ_PVNH01000004.1"/>
</dbReference>
<dbReference type="GO" id="GO:0004497">
    <property type="term" value="F:monooxygenase activity"/>
    <property type="evidence" value="ECO:0007669"/>
    <property type="project" value="UniProtKB-KW"/>
</dbReference>
<dbReference type="Proteomes" id="UP000238362">
    <property type="component" value="Unassembled WGS sequence"/>
</dbReference>
<dbReference type="PRINTS" id="PR00359">
    <property type="entry name" value="BP450"/>
</dbReference>
<dbReference type="InterPro" id="IPR036396">
    <property type="entry name" value="Cyt_P450_sf"/>
</dbReference>
<dbReference type="GO" id="GO:0020037">
    <property type="term" value="F:heme binding"/>
    <property type="evidence" value="ECO:0007669"/>
    <property type="project" value="InterPro"/>
</dbReference>
<dbReference type="InterPro" id="IPR002397">
    <property type="entry name" value="Cyt_P450_B"/>
</dbReference>
<dbReference type="PANTHER" id="PTHR46696">
    <property type="entry name" value="P450, PUTATIVE (EUROFUNG)-RELATED"/>
    <property type="match status" value="1"/>
</dbReference>
<dbReference type="PANTHER" id="PTHR46696:SF1">
    <property type="entry name" value="CYTOCHROME P450 YJIB-RELATED"/>
    <property type="match status" value="1"/>
</dbReference>
<dbReference type="AlphaFoldDB" id="A0A2T0LX50"/>
<keyword evidence="2 7" id="KW-0349">Heme</keyword>
<evidence type="ECO:0000256" key="6">
    <source>
        <dbReference type="ARBA" id="ARBA00023033"/>
    </source>
</evidence>
<dbReference type="EMBL" id="PVNH01000004">
    <property type="protein sequence ID" value="PRX48539.1"/>
    <property type="molecule type" value="Genomic_DNA"/>
</dbReference>
<dbReference type="GO" id="GO:0005506">
    <property type="term" value="F:iron ion binding"/>
    <property type="evidence" value="ECO:0007669"/>
    <property type="project" value="InterPro"/>
</dbReference>
<dbReference type="Gene3D" id="1.10.630.10">
    <property type="entry name" value="Cytochrome P450"/>
    <property type="match status" value="1"/>
</dbReference>
<evidence type="ECO:0000256" key="7">
    <source>
        <dbReference type="RuleBase" id="RU000461"/>
    </source>
</evidence>
<evidence type="ECO:0000256" key="3">
    <source>
        <dbReference type="ARBA" id="ARBA00022723"/>
    </source>
</evidence>
<dbReference type="CDD" id="cd11029">
    <property type="entry name" value="CYP107-like"/>
    <property type="match status" value="1"/>
</dbReference>
<accession>A0A2T0LX50</accession>
<evidence type="ECO:0000256" key="4">
    <source>
        <dbReference type="ARBA" id="ARBA00023002"/>
    </source>
</evidence>
<keyword evidence="4 7" id="KW-0560">Oxidoreductase</keyword>
<organism evidence="8 9">
    <name type="scientific">Prauserella shujinwangii</name>
    <dbReference type="NCBI Taxonomy" id="1453103"/>
    <lineage>
        <taxon>Bacteria</taxon>
        <taxon>Bacillati</taxon>
        <taxon>Actinomycetota</taxon>
        <taxon>Actinomycetes</taxon>
        <taxon>Pseudonocardiales</taxon>
        <taxon>Pseudonocardiaceae</taxon>
        <taxon>Prauserella</taxon>
    </lineage>
</organism>
<dbReference type="GO" id="GO:0016705">
    <property type="term" value="F:oxidoreductase activity, acting on paired donors, with incorporation or reduction of molecular oxygen"/>
    <property type="evidence" value="ECO:0007669"/>
    <property type="project" value="InterPro"/>
</dbReference>
<evidence type="ECO:0000313" key="9">
    <source>
        <dbReference type="Proteomes" id="UP000238362"/>
    </source>
</evidence>
<evidence type="ECO:0000256" key="1">
    <source>
        <dbReference type="ARBA" id="ARBA00010617"/>
    </source>
</evidence>
<sequence>MTRADVREPVELRPEFFQDAHAMSRLLRTEAPVRPVLMPRGLRAWLVTGYADAKALLADPRLSKDSERAQHVFERRLTATAVRSTPMSRSLAAHMLNTDPPDHTRLRKLVNKAFTARTVARLRPRIEEITDRLLDDMAGAGEADLLTALAFPLPITVICELLGVPDDARDDFRAWSNTMLDTATPEQLQEASGKMAAYLTELVARKRAEPTDDLLSALVHATDEGDALSEPELVSMAFLLLVAGHETTVNLIGNGVLALLRHPDQLAALRADPSLLPNAVEEFLRYDSPIHLATLRFTTEPVRVGDVEIPADEFVLISLLAANRDDDRFPDPDRLDVTRKAGGHLAFGHGIHFCVGAPLARLEAEVAVGRLLERFPALRLAAEPDTLRWRDSSLIHGLETLPVLTGQ</sequence>
<dbReference type="SUPFAM" id="SSF48264">
    <property type="entry name" value="Cytochrome P450"/>
    <property type="match status" value="1"/>
</dbReference>
<evidence type="ECO:0000256" key="2">
    <source>
        <dbReference type="ARBA" id="ARBA00022617"/>
    </source>
</evidence>
<protein>
    <submittedName>
        <fullName evidence="8">Cytochrome P450</fullName>
    </submittedName>
</protein>
<comment type="similarity">
    <text evidence="1 7">Belongs to the cytochrome P450 family.</text>
</comment>
<reference evidence="8 9" key="1">
    <citation type="submission" date="2018-03" db="EMBL/GenBank/DDBJ databases">
        <title>Genomic Encyclopedia of Type Strains, Phase III (KMG-III): the genomes of soil and plant-associated and newly described type strains.</title>
        <authorList>
            <person name="Whitman W."/>
        </authorList>
    </citation>
    <scope>NUCLEOTIDE SEQUENCE [LARGE SCALE GENOMIC DNA]</scope>
    <source>
        <strain evidence="8 9">CGMCC 4.7125</strain>
    </source>
</reference>
<dbReference type="InterPro" id="IPR001128">
    <property type="entry name" value="Cyt_P450"/>
</dbReference>
<comment type="caution">
    <text evidence="8">The sequence shown here is derived from an EMBL/GenBank/DDBJ whole genome shotgun (WGS) entry which is preliminary data.</text>
</comment>
<gene>
    <name evidence="8" type="ORF">B0I33_104356</name>
</gene>
<keyword evidence="3 7" id="KW-0479">Metal-binding</keyword>
<dbReference type="InterPro" id="IPR017972">
    <property type="entry name" value="Cyt_P450_CS"/>
</dbReference>
<evidence type="ECO:0000256" key="5">
    <source>
        <dbReference type="ARBA" id="ARBA00023004"/>
    </source>
</evidence>
<keyword evidence="5 7" id="KW-0408">Iron</keyword>
<dbReference type="FunFam" id="1.10.630.10:FF:000018">
    <property type="entry name" value="Cytochrome P450 monooxygenase"/>
    <property type="match status" value="1"/>
</dbReference>
<keyword evidence="9" id="KW-1185">Reference proteome</keyword>
<proteinExistence type="inferred from homology"/>
<keyword evidence="6 7" id="KW-0503">Monooxygenase</keyword>
<name>A0A2T0LX50_9PSEU</name>
<dbReference type="PROSITE" id="PS00086">
    <property type="entry name" value="CYTOCHROME_P450"/>
    <property type="match status" value="1"/>
</dbReference>
<dbReference type="Pfam" id="PF00067">
    <property type="entry name" value="p450"/>
    <property type="match status" value="1"/>
</dbReference>